<reference evidence="1" key="1">
    <citation type="journal article" date="2017" name="Int. J. Antimicrob. Agents">
        <title>Identification and characterization of new members of the SXT/R391 family of integrative and conjugative elements (ICEs) in Proteus mirabilis.</title>
        <authorList>
            <person name="Bie L."/>
            <person name="Wu H."/>
            <person name="Wang X.H."/>
            <person name="Wang M."/>
            <person name="Xu H."/>
        </authorList>
    </citation>
    <scope>NUCLEOTIDE SEQUENCE</scope>
    <source>
        <strain evidence="1">JN7</strain>
    </source>
</reference>
<dbReference type="InterPro" id="IPR027417">
    <property type="entry name" value="P-loop_NTPase"/>
</dbReference>
<evidence type="ECO:0000313" key="1">
    <source>
        <dbReference type="EMBL" id="ASF20168.1"/>
    </source>
</evidence>
<dbReference type="Gene3D" id="3.40.50.300">
    <property type="entry name" value="P-loop containing nucleotide triphosphate hydrolases"/>
    <property type="match status" value="1"/>
</dbReference>
<accession>A0A218MNR1</accession>
<name>A0A218MNR1_PROMI</name>
<dbReference type="SUPFAM" id="SSF52540">
    <property type="entry name" value="P-loop containing nucleoside triphosphate hydrolases"/>
    <property type="match status" value="1"/>
</dbReference>
<protein>
    <submittedName>
        <fullName evidence="1">Uncharacterized protein</fullName>
    </submittedName>
</protein>
<sequence length="1430" mass="163334">MIDRTFNDIPDGKINFTDQQSFLVNLGWARGSTWDDLLQSKRVLIISEAGAGKTYECRTQAKRLWATGEAAFFVELAALATEELRNLLDADEEARLDAWLTSQSEVATFFLDSIDELKLTLGSFERALKRLKKCIGNQLHQVRIVITTRPILFDEQLVRNLLPVPPPPSSEHNEEIFAKIAMRDHLERHDDKSNNQSPEWRSVALMPLSDEQIIQFSRDQGVNDPEQLLKDLQRRNAQEFARRPQDLIELCVDWREHKRIRTHRDQVVTNVRVKLLPRDDRPEPAELSVDKAIEGASRLALAAQMTRCLTIRHSAASCAVDDEAALDPSVILSDWQPNERKALLERPLFGFASYGRVRFHHRSVAEYLAADRLMVLRRQGMPFRALKRLLFAETKGKTIVRPSKRPVAGWLALQDDGIFELLRDNEPAVLLDEGDPESLTQMQRNQALRAYADRYGFGGWRGLRVPQIQVHRFASKELAGEIDRIWRSGVENPDVREVLINLIESGCIKACADIAFDITQDITAPVVERITALDALVALDDKRLSEIAACIANAGDLWPDRVASSAVLRLFPNYMSVEQLCQALRWIKREKRSFGDLSWQLPWLITASPLDLIALEKLRDCLVMLVSEGLKWLKELSRIASDRPHLSGALAATCERGLDISQDDKWLRAGVLALRLHHRDHSDDEPIKSLRGRLNNLNGDDNARLFWVEDTLLQSLHEVKDPCGRLAKITIHDGVVQVRAERDLTWISKALGDTTRETSERAMLLEAAIRLSPERNNWKEYVEGLRLLIADEPSFMQRFEGWLKPSKHEKERRRWEKKQAKRKEKEERRKAKNHVSWVLFWRDIANQPEEAFSSKQGWNTAWNLWLAMRHDGDDSRSSGWNRRFIEEQFNPETADRLRRVLMKIWRDDHPTFPSERPEGERNTFLVRWQLGLAAIYAEAEDRDWVAKLSDPEAQLAARYAPIELNGLPQWVESLMDAHPKAVDQTLGNELTWDLSQPPSANGHSGLLQGIGYASEKVARLFLPRLESWLDAEDDRLNSPDNVAGMTERVRQVTRVILKHGDFAEIERLQKRALQRFEQQMPFALHLVWLSTLMRINPQVAVEKLVGLESTERSEVVTWLARLFGDRQDVIGLGDERFTPRLLLRLLRLAYSHVRIKDDAHHEGVYSPDTRDDAEHARNNIVTALFNTKGEEGLAAKLEMAADPLCAHFKDRILAVAAENWAQEIDADVFDELQAVALDRSGEAPASTNEAMFAIMKDRLSDLDDLLLRDVSPREAWAGISDEKIMRREIARTLRYTSNSIYTVDQEAVTADEKETDIRLRSVSSNHEAVIELKLGDGRTATDLRDTIESQLVKKYMAAEHSKSGTLLVTLAKDRQWKHPVSKRMIKADELLSLLIEEAERVQEALGGGIFIYVHLLDLRARLPVESQAKS</sequence>
<organism evidence="1">
    <name type="scientific">Proteus mirabilis</name>
    <dbReference type="NCBI Taxonomy" id="584"/>
    <lineage>
        <taxon>Bacteria</taxon>
        <taxon>Pseudomonadati</taxon>
        <taxon>Pseudomonadota</taxon>
        <taxon>Gammaproteobacteria</taxon>
        <taxon>Enterobacterales</taxon>
        <taxon>Morganellaceae</taxon>
        <taxon>Proteus</taxon>
    </lineage>
</organism>
<gene>
    <name evidence="1" type="primary">chn2-5</name>
</gene>
<dbReference type="EMBL" id="KY437726">
    <property type="protein sequence ID" value="ASF20168.1"/>
    <property type="molecule type" value="Genomic_DNA"/>
</dbReference>
<proteinExistence type="predicted"/>